<keyword evidence="8 12" id="KW-0472">Membrane</keyword>
<dbReference type="CDD" id="cd15912">
    <property type="entry name" value="7tmA_OR6C-like"/>
    <property type="match status" value="1"/>
</dbReference>
<dbReference type="GO" id="GO:0004930">
    <property type="term" value="F:G protein-coupled receptor activity"/>
    <property type="evidence" value="ECO:0007669"/>
    <property type="project" value="UniProtKB-KW"/>
</dbReference>
<keyword evidence="3 12" id="KW-0716">Sensory transduction</keyword>
<evidence type="ECO:0000256" key="1">
    <source>
        <dbReference type="ARBA" id="ARBA00004651"/>
    </source>
</evidence>
<reference evidence="14" key="2">
    <citation type="submission" date="2025-09" db="UniProtKB">
        <authorList>
            <consortium name="Ensembl"/>
        </authorList>
    </citation>
    <scope>IDENTIFICATION</scope>
</reference>
<evidence type="ECO:0000256" key="5">
    <source>
        <dbReference type="ARBA" id="ARBA00022725"/>
    </source>
</evidence>
<keyword evidence="15" id="KW-1185">Reference proteome</keyword>
<dbReference type="GO" id="GO:0004984">
    <property type="term" value="F:olfactory receptor activity"/>
    <property type="evidence" value="ECO:0007669"/>
    <property type="project" value="InterPro"/>
</dbReference>
<evidence type="ECO:0000256" key="11">
    <source>
        <dbReference type="RuleBase" id="RU000688"/>
    </source>
</evidence>
<dbReference type="InterPro" id="IPR000725">
    <property type="entry name" value="Olfact_rcpt"/>
</dbReference>
<proteinExistence type="inferred from homology"/>
<evidence type="ECO:0000256" key="12">
    <source>
        <dbReference type="RuleBase" id="RU363047"/>
    </source>
</evidence>
<feature type="domain" description="G-protein coupled receptors family 1 profile" evidence="13">
    <location>
        <begin position="47"/>
        <end position="297"/>
    </location>
</feature>
<feature type="transmembrane region" description="Helical" evidence="12">
    <location>
        <begin position="108"/>
        <end position="126"/>
    </location>
</feature>
<evidence type="ECO:0000256" key="6">
    <source>
        <dbReference type="ARBA" id="ARBA00022989"/>
    </source>
</evidence>
<keyword evidence="9 11" id="KW-0675">Receptor</keyword>
<dbReference type="FunFam" id="1.20.1070.10:FF:000001">
    <property type="entry name" value="Olfactory receptor"/>
    <property type="match status" value="1"/>
</dbReference>
<evidence type="ECO:0000256" key="3">
    <source>
        <dbReference type="ARBA" id="ARBA00022606"/>
    </source>
</evidence>
<feature type="transmembrane region" description="Helical" evidence="12">
    <location>
        <begin position="147"/>
        <end position="171"/>
    </location>
</feature>
<dbReference type="Gene3D" id="1.20.1070.10">
    <property type="entry name" value="Rhodopsin 7-helix transmembrane proteins"/>
    <property type="match status" value="1"/>
</dbReference>
<dbReference type="Proteomes" id="UP000694392">
    <property type="component" value="Unplaced"/>
</dbReference>
<name>A0A8D0GS15_SPHPU</name>
<evidence type="ECO:0000256" key="9">
    <source>
        <dbReference type="ARBA" id="ARBA00023170"/>
    </source>
</evidence>
<dbReference type="Ensembl" id="ENSSPUT00000013628.1">
    <property type="protein sequence ID" value="ENSSPUP00000012778.1"/>
    <property type="gene ID" value="ENSSPUG00000009831.1"/>
</dbReference>
<dbReference type="AlphaFoldDB" id="A0A8D0GS15"/>
<keyword evidence="7 11" id="KW-0297">G-protein coupled receptor</keyword>
<dbReference type="Pfam" id="PF13853">
    <property type="entry name" value="7tm_4"/>
    <property type="match status" value="1"/>
</dbReference>
<evidence type="ECO:0000313" key="14">
    <source>
        <dbReference type="Ensembl" id="ENSSPUP00000012778.1"/>
    </source>
</evidence>
<feature type="transmembrane region" description="Helical" evidence="12">
    <location>
        <begin position="245"/>
        <end position="268"/>
    </location>
</feature>
<comment type="subcellular location">
    <subcellularLocation>
        <location evidence="1 12">Cell membrane</location>
        <topology evidence="1 12">Multi-pass membrane protein</topology>
    </subcellularLocation>
</comment>
<dbReference type="GO" id="GO:0005886">
    <property type="term" value="C:plasma membrane"/>
    <property type="evidence" value="ECO:0007669"/>
    <property type="project" value="UniProtKB-SubCell"/>
</dbReference>
<dbReference type="InterPro" id="IPR000276">
    <property type="entry name" value="GPCR_Rhodpsn"/>
</dbReference>
<dbReference type="SUPFAM" id="SSF81321">
    <property type="entry name" value="Family A G protein-coupled receptor-like"/>
    <property type="match status" value="1"/>
</dbReference>
<evidence type="ECO:0000256" key="2">
    <source>
        <dbReference type="ARBA" id="ARBA00022475"/>
    </source>
</evidence>
<evidence type="ECO:0000259" key="13">
    <source>
        <dbReference type="PROSITE" id="PS50262"/>
    </source>
</evidence>
<reference evidence="14" key="1">
    <citation type="submission" date="2025-08" db="UniProtKB">
        <authorList>
            <consortium name="Ensembl"/>
        </authorList>
    </citation>
    <scope>IDENTIFICATION</scope>
</reference>
<protein>
    <recommendedName>
        <fullName evidence="12">Olfactory receptor</fullName>
    </recommendedName>
</protein>
<organism evidence="14 15">
    <name type="scientific">Sphenodon punctatus</name>
    <name type="common">Tuatara</name>
    <name type="synonym">Hatteria punctata</name>
    <dbReference type="NCBI Taxonomy" id="8508"/>
    <lineage>
        <taxon>Eukaryota</taxon>
        <taxon>Metazoa</taxon>
        <taxon>Chordata</taxon>
        <taxon>Craniata</taxon>
        <taxon>Vertebrata</taxon>
        <taxon>Euteleostomi</taxon>
        <taxon>Lepidosauria</taxon>
        <taxon>Sphenodontia</taxon>
        <taxon>Sphenodontidae</taxon>
        <taxon>Sphenodon</taxon>
    </lineage>
</organism>
<sequence>MVHSEHAHPFPKCLVTEFILQGFPGSLELQTSLFSVILIMYILTITGNIIIVLIIIHDHHLHTPMYFFLGNFSFLEICYVTTLSPKMLGNFLMERRSICLYCCLTQAFFHFFLGATEFFLLATMSFDRYLAICNPFHYGTIMNHRLFCMQLACGSWIGGLMTVFVQTILVFRLPFCGPNVINHFYCDVGPLLKLACTDTRPIEWIVFVIATVVVLSNSLLTVVSYIFIISTILKIPSASGRRKAFSTCTAHLTVVILLYGAITFIYVRPSGHASLGMNKVVSLLNTLVTPLLNPFIYTLRNKEVQDALRKAVAKHKIFEGKK</sequence>
<dbReference type="PROSITE" id="PS50262">
    <property type="entry name" value="G_PROTEIN_RECEP_F1_2"/>
    <property type="match status" value="1"/>
</dbReference>
<dbReference type="PANTHER" id="PTHR26454">
    <property type="entry name" value="OLFACTORY RECEPTOR"/>
    <property type="match status" value="1"/>
</dbReference>
<feature type="transmembrane region" description="Helical" evidence="12">
    <location>
        <begin position="33"/>
        <end position="56"/>
    </location>
</feature>
<dbReference type="OMA" id="RPIEWIV"/>
<keyword evidence="10 11" id="KW-0807">Transducer</keyword>
<dbReference type="InterPro" id="IPR017452">
    <property type="entry name" value="GPCR_Rhodpsn_7TM"/>
</dbReference>
<feature type="transmembrane region" description="Helical" evidence="12">
    <location>
        <begin position="204"/>
        <end position="233"/>
    </location>
</feature>
<comment type="similarity">
    <text evidence="11">Belongs to the G-protein coupled receptor 1 family.</text>
</comment>
<feature type="transmembrane region" description="Helical" evidence="12">
    <location>
        <begin position="68"/>
        <end position="88"/>
    </location>
</feature>
<evidence type="ECO:0000256" key="10">
    <source>
        <dbReference type="ARBA" id="ARBA00023224"/>
    </source>
</evidence>
<keyword evidence="6 12" id="KW-1133">Transmembrane helix</keyword>
<keyword evidence="2 12" id="KW-1003">Cell membrane</keyword>
<evidence type="ECO:0000256" key="7">
    <source>
        <dbReference type="ARBA" id="ARBA00023040"/>
    </source>
</evidence>
<evidence type="ECO:0000313" key="15">
    <source>
        <dbReference type="Proteomes" id="UP000694392"/>
    </source>
</evidence>
<dbReference type="InterPro" id="IPR047132">
    <property type="entry name" value="Olfact_rcpt_6C-like"/>
</dbReference>
<accession>A0A8D0GS15</accession>
<evidence type="ECO:0000256" key="4">
    <source>
        <dbReference type="ARBA" id="ARBA00022692"/>
    </source>
</evidence>
<dbReference type="PANTHER" id="PTHR26454:SF30">
    <property type="entry name" value="OLFACTORY RECEPTOR 6X1"/>
    <property type="match status" value="1"/>
</dbReference>
<dbReference type="GeneTree" id="ENSGT01140000282532"/>
<feature type="transmembrane region" description="Helical" evidence="12">
    <location>
        <begin position="280"/>
        <end position="299"/>
    </location>
</feature>
<evidence type="ECO:0000256" key="8">
    <source>
        <dbReference type="ARBA" id="ARBA00023136"/>
    </source>
</evidence>
<keyword evidence="5 12" id="KW-0552">Olfaction</keyword>
<keyword evidence="4 11" id="KW-0812">Transmembrane</keyword>
<dbReference type="PRINTS" id="PR00237">
    <property type="entry name" value="GPCRRHODOPSN"/>
</dbReference>
<dbReference type="PROSITE" id="PS00237">
    <property type="entry name" value="G_PROTEIN_RECEP_F1_1"/>
    <property type="match status" value="1"/>
</dbReference>
<dbReference type="PRINTS" id="PR00245">
    <property type="entry name" value="OLFACTORYR"/>
</dbReference>